<proteinExistence type="predicted"/>
<dbReference type="Proteomes" id="UP000265520">
    <property type="component" value="Unassembled WGS sequence"/>
</dbReference>
<evidence type="ECO:0000313" key="2">
    <source>
        <dbReference type="Proteomes" id="UP000265520"/>
    </source>
</evidence>
<name>A0A392V011_9FABA</name>
<dbReference type="EMBL" id="LXQA011023419">
    <property type="protein sequence ID" value="MCI81618.1"/>
    <property type="molecule type" value="Genomic_DNA"/>
</dbReference>
<comment type="caution">
    <text evidence="1">The sequence shown here is derived from an EMBL/GenBank/DDBJ whole genome shotgun (WGS) entry which is preliminary data.</text>
</comment>
<feature type="non-terminal residue" evidence="1">
    <location>
        <position position="1"/>
    </location>
</feature>
<evidence type="ECO:0000313" key="1">
    <source>
        <dbReference type="EMBL" id="MCI81618.1"/>
    </source>
</evidence>
<dbReference type="AlphaFoldDB" id="A0A392V011"/>
<protein>
    <submittedName>
        <fullName evidence="1">Uncharacterized protein</fullName>
    </submittedName>
</protein>
<keyword evidence="2" id="KW-1185">Reference proteome</keyword>
<reference evidence="1 2" key="1">
    <citation type="journal article" date="2018" name="Front. Plant Sci.">
        <title>Red Clover (Trifolium pratense) and Zigzag Clover (T. medium) - A Picture of Genomic Similarities and Differences.</title>
        <authorList>
            <person name="Dluhosova J."/>
            <person name="Istvanek J."/>
            <person name="Nedelnik J."/>
            <person name="Repkova J."/>
        </authorList>
    </citation>
    <scope>NUCLEOTIDE SEQUENCE [LARGE SCALE GENOMIC DNA]</scope>
    <source>
        <strain evidence="2">cv. 10/8</strain>
        <tissue evidence="1">Leaf</tissue>
    </source>
</reference>
<organism evidence="1 2">
    <name type="scientific">Trifolium medium</name>
    <dbReference type="NCBI Taxonomy" id="97028"/>
    <lineage>
        <taxon>Eukaryota</taxon>
        <taxon>Viridiplantae</taxon>
        <taxon>Streptophyta</taxon>
        <taxon>Embryophyta</taxon>
        <taxon>Tracheophyta</taxon>
        <taxon>Spermatophyta</taxon>
        <taxon>Magnoliopsida</taxon>
        <taxon>eudicotyledons</taxon>
        <taxon>Gunneridae</taxon>
        <taxon>Pentapetalae</taxon>
        <taxon>rosids</taxon>
        <taxon>fabids</taxon>
        <taxon>Fabales</taxon>
        <taxon>Fabaceae</taxon>
        <taxon>Papilionoideae</taxon>
        <taxon>50 kb inversion clade</taxon>
        <taxon>NPAAA clade</taxon>
        <taxon>Hologalegina</taxon>
        <taxon>IRL clade</taxon>
        <taxon>Trifolieae</taxon>
        <taxon>Trifolium</taxon>
    </lineage>
</organism>
<accession>A0A392V011</accession>
<sequence>SKERINTDDGIMRMTRSALKCGIPVLSNRHGCAM</sequence>